<proteinExistence type="predicted"/>
<dbReference type="EMBL" id="CP058910">
    <property type="protein sequence ID" value="QLH78158.1"/>
    <property type="molecule type" value="Genomic_DNA"/>
</dbReference>
<dbReference type="GO" id="GO:0000166">
    <property type="term" value="F:nucleotide binding"/>
    <property type="evidence" value="ECO:0007669"/>
    <property type="project" value="InterPro"/>
</dbReference>
<dbReference type="SUPFAM" id="SSF52540">
    <property type="entry name" value="P-loop containing nucleoside triphosphate hydrolases"/>
    <property type="match status" value="1"/>
</dbReference>
<dbReference type="InterPro" id="IPR010995">
    <property type="entry name" value="DNA_repair_Rad51/TF_NusA_a-hlx"/>
</dbReference>
<dbReference type="AlphaFoldDB" id="A0A7D5P5V9"/>
<sequence>MTGNCSFNLEGIDEEGRLQLVTGKIASGKTSFGISLAEQEEEIISNLESVEGAFYANSPEAVKAILKLKPETKFAVLLDDITANLSYDVERRQIVELVSNLVDAGHRVILTGTVLDDFPAELLYFGEGEWDDATRDVYHLPERGRAEYREIYRVGGQLDTETACSFPAAHPSQAFDSQEIPEFEFDVDEDDQKNEPKYDEGDLILTPEEYDKSDPQTYIRDGFKIVGWYESGDEIVYQLSYVPEDQDDGEIFESDIEEKGSIEVVEDGGYIHNYKKNREEDLTKVSGVGLVEEARLRREGYTTVEDLQVATQSDLSSVDGIGNALAARIKADVGEVEQDEELSLSEFLELSRGQQRKRVKIALAQQTADDELPDDLFQPDERFPPQIHLDHLESQLDYNLGQVDGFFELDWSEKCDVAKIAANNDLGLEATENIIQRILASAGDASC</sequence>
<reference evidence="1 2" key="1">
    <citation type="submission" date="2020-07" db="EMBL/GenBank/DDBJ databases">
        <title>Halosimplex pelagicum sp. nov. and Halosimplex rubrum sp. nov., isolated from salted brown alga Laminaria, and emended description of the genus Halosimplex.</title>
        <authorList>
            <person name="Cui H."/>
        </authorList>
    </citation>
    <scope>NUCLEOTIDE SEQUENCE [LARGE SCALE GENOMIC DNA]</scope>
    <source>
        <strain evidence="1 2">R27</strain>
    </source>
</reference>
<evidence type="ECO:0000313" key="2">
    <source>
        <dbReference type="Proteomes" id="UP000509667"/>
    </source>
</evidence>
<evidence type="ECO:0008006" key="3">
    <source>
        <dbReference type="Google" id="ProtNLM"/>
    </source>
</evidence>
<evidence type="ECO:0000313" key="1">
    <source>
        <dbReference type="EMBL" id="QLH78158.1"/>
    </source>
</evidence>
<dbReference type="Gene3D" id="1.10.150.20">
    <property type="entry name" value="5' to 3' exonuclease, C-terminal subdomain"/>
    <property type="match status" value="1"/>
</dbReference>
<dbReference type="Pfam" id="PF14520">
    <property type="entry name" value="HHH_5"/>
    <property type="match status" value="1"/>
</dbReference>
<dbReference type="OrthoDB" id="386934at2157"/>
<keyword evidence="2" id="KW-1185">Reference proteome</keyword>
<organism evidence="1 2">
    <name type="scientific">Halosimplex rubrum</name>
    <dbReference type="NCBI Taxonomy" id="869889"/>
    <lineage>
        <taxon>Archaea</taxon>
        <taxon>Methanobacteriati</taxon>
        <taxon>Methanobacteriota</taxon>
        <taxon>Stenosarchaea group</taxon>
        <taxon>Halobacteria</taxon>
        <taxon>Halobacteriales</taxon>
        <taxon>Haloarculaceae</taxon>
        <taxon>Halosimplex</taxon>
    </lineage>
</organism>
<gene>
    <name evidence="1" type="ORF">HZS55_12960</name>
</gene>
<protein>
    <recommendedName>
        <fullName evidence="3">Helix-hairpin-helix domain-containing protein</fullName>
    </recommendedName>
</protein>
<dbReference type="RefSeq" id="WP_179908080.1">
    <property type="nucleotide sequence ID" value="NZ_CP058910.1"/>
</dbReference>
<dbReference type="InterPro" id="IPR027417">
    <property type="entry name" value="P-loop_NTPase"/>
</dbReference>
<accession>A0A7D5P5V9</accession>
<dbReference type="SUPFAM" id="SSF47794">
    <property type="entry name" value="Rad51 N-terminal domain-like"/>
    <property type="match status" value="1"/>
</dbReference>
<dbReference type="GeneID" id="56078789"/>
<name>A0A7D5P5V9_9EURY</name>
<dbReference type="KEGG" id="hrr:HZS55_12960"/>
<dbReference type="Proteomes" id="UP000509667">
    <property type="component" value="Chromosome"/>
</dbReference>